<keyword evidence="2" id="KW-0812">Transmembrane</keyword>
<geneLocation type="plasmid" evidence="3">
    <name>2</name>
</geneLocation>
<evidence type="ECO:0000256" key="2">
    <source>
        <dbReference type="SAM" id="Phobius"/>
    </source>
</evidence>
<dbReference type="Proteomes" id="UP000057820">
    <property type="component" value="Plasmid 2"/>
</dbReference>
<reference evidence="4" key="1">
    <citation type="submission" date="2015-03" db="EMBL/GenBank/DDBJ databases">
        <authorList>
            <consortium name="Pathogen Informatics"/>
        </authorList>
    </citation>
    <scope>NUCLEOTIDE SEQUENCE [LARGE SCALE GENOMIC DNA]</scope>
    <source>
        <strain evidence="4">NCTC11134</strain>
        <plasmid evidence="4">2</plasmid>
    </source>
</reference>
<feature type="transmembrane region" description="Helical" evidence="2">
    <location>
        <begin position="7"/>
        <end position="27"/>
    </location>
</feature>
<feature type="compositionally biased region" description="Polar residues" evidence="1">
    <location>
        <begin position="80"/>
        <end position="89"/>
    </location>
</feature>
<feature type="region of interest" description="Disordered" evidence="1">
    <location>
        <begin position="69"/>
        <end position="89"/>
    </location>
</feature>
<evidence type="ECO:0000313" key="3">
    <source>
        <dbReference type="EMBL" id="CRY83325.1"/>
    </source>
</evidence>
<sequence>MLFDIRTIVAALLGSYGIILVITGLVHDTAAEEAKTGGINVNLWAGLGMAAFALLFLAWVLLRPVAPTSTEATVARRDSTPGSDDSTPA</sequence>
<keyword evidence="2" id="KW-1133">Transmembrane helix</keyword>
<dbReference type="KEGG" id="nfr:ERS450000_05428"/>
<organism evidence="3 4">
    <name type="scientific">Nocardia farcinica</name>
    <dbReference type="NCBI Taxonomy" id="37329"/>
    <lineage>
        <taxon>Bacteria</taxon>
        <taxon>Bacillati</taxon>
        <taxon>Actinomycetota</taxon>
        <taxon>Actinomycetes</taxon>
        <taxon>Mycobacteriales</taxon>
        <taxon>Nocardiaceae</taxon>
        <taxon>Nocardia</taxon>
    </lineage>
</organism>
<evidence type="ECO:0000256" key="1">
    <source>
        <dbReference type="SAM" id="MobiDB-lite"/>
    </source>
</evidence>
<gene>
    <name evidence="3" type="ORF">ERS450000_05428</name>
</gene>
<name>A0A0H5P685_NOCFR</name>
<keyword evidence="2" id="KW-0472">Membrane</keyword>
<proteinExistence type="predicted"/>
<dbReference type="EMBL" id="LN868939">
    <property type="protein sequence ID" value="CRY83325.1"/>
    <property type="molecule type" value="Genomic_DNA"/>
</dbReference>
<protein>
    <submittedName>
        <fullName evidence="3">Uncharacterized protein</fullName>
    </submittedName>
</protein>
<evidence type="ECO:0000313" key="4">
    <source>
        <dbReference type="Proteomes" id="UP000057820"/>
    </source>
</evidence>
<dbReference type="RefSeq" id="WP_060594655.1">
    <property type="nucleotide sequence ID" value="NZ_CP031418.1"/>
</dbReference>
<keyword evidence="3" id="KW-0614">Plasmid</keyword>
<dbReference type="AlphaFoldDB" id="A0A0H5P685"/>
<feature type="transmembrane region" description="Helical" evidence="2">
    <location>
        <begin position="39"/>
        <end position="62"/>
    </location>
</feature>
<accession>A0A0H5P685</accession>